<accession>A0ABV6FVV0</accession>
<dbReference type="PANTHER" id="PTHR43318">
    <property type="entry name" value="UDP-N-ACETYLGLUCOSAMINE 4,6-DEHYDRATASE"/>
    <property type="match status" value="1"/>
</dbReference>
<keyword evidence="2" id="KW-1133">Transmembrane helix</keyword>
<protein>
    <submittedName>
        <fullName evidence="4">Polysaccharide biosynthesis protein</fullName>
    </submittedName>
</protein>
<feature type="transmembrane region" description="Helical" evidence="2">
    <location>
        <begin position="86"/>
        <end position="107"/>
    </location>
</feature>
<comment type="similarity">
    <text evidence="1">Belongs to the polysaccharide synthase family.</text>
</comment>
<proteinExistence type="inferred from homology"/>
<gene>
    <name evidence="4" type="ORF">ACFFIP_14635</name>
</gene>
<dbReference type="InterPro" id="IPR029063">
    <property type="entry name" value="SAM-dependent_MTases_sf"/>
</dbReference>
<evidence type="ECO:0000313" key="5">
    <source>
        <dbReference type="Proteomes" id="UP001589797"/>
    </source>
</evidence>
<dbReference type="InterPro" id="IPR003869">
    <property type="entry name" value="Polysac_CapD-like"/>
</dbReference>
<sequence length="641" mass="72037">MEFFKSLKIVPRWLIILIDAVIISHAAFFAYFVRFNFQLGTIDRFQFLPSVMIFTVLAVMAMLISKSYVGIVRHTGTGDLSNMMKMLFVTNVLLWSVKLANSTFGLYDSTLFLPFSVALIASTLAFPLMIGYRLMVKEIFYYMNNRYKKPNRKVAIYGAGEAGILTFNALKNTSDSEWIPVAFIDDDLGKEGKLIEGKRIFYSVEGLKKAVDKLGVQEVVIAINSLSIARQREIIDACLDLGLPSKIIPPAKDWFETGLKSKDIRDVRIEDLLSREEINLGNNHVVDSIKDKIVLVTGAAGSIGSELSRQLLRCEPAQLLMLDQAESALYELEQELSKVSLNVSREVLIGDVRNKKKMQEFFEKYRPEMVFHAAAYKHVPLMESFPDEAVKCNILGTKVIADLSHTYGVEKFVMVSTDKAVNPTNVMGASKRIAEMYVQALDKHLTNEGKQGHTKYITTRFGNVLGSNGSVIPLFKKQLMNGGPLTITHPEITRYFMTIPEACQLVLEAGVMGNGGEIYVFDMGKPVKILDLAKKMIKLSGKKLGEDIEIEFTGLRPGEKLYEELLNNYEVVLGTHHPKIKIAQVLSQDYLKVKDQVDAFKELLQMGDEEVLVSHLKILVPEFISNASRFSKLDKEDRLVN</sequence>
<evidence type="ECO:0000256" key="1">
    <source>
        <dbReference type="ARBA" id="ARBA00007430"/>
    </source>
</evidence>
<feature type="transmembrane region" description="Helical" evidence="2">
    <location>
        <begin position="113"/>
        <end position="134"/>
    </location>
</feature>
<feature type="transmembrane region" description="Helical" evidence="2">
    <location>
        <begin position="154"/>
        <end position="170"/>
    </location>
</feature>
<feature type="transmembrane region" description="Helical" evidence="2">
    <location>
        <begin position="12"/>
        <end position="33"/>
    </location>
</feature>
<evidence type="ECO:0000313" key="4">
    <source>
        <dbReference type="EMBL" id="MFC0263927.1"/>
    </source>
</evidence>
<dbReference type="Proteomes" id="UP001589797">
    <property type="component" value="Unassembled WGS sequence"/>
</dbReference>
<dbReference type="PANTHER" id="PTHR43318:SF1">
    <property type="entry name" value="POLYSACCHARIDE BIOSYNTHESIS PROTEIN EPSC-RELATED"/>
    <property type="match status" value="1"/>
</dbReference>
<dbReference type="SUPFAM" id="SSF51735">
    <property type="entry name" value="NAD(P)-binding Rossmann-fold domains"/>
    <property type="match status" value="1"/>
</dbReference>
<name>A0ABV6FVV0_9BACT</name>
<dbReference type="SUPFAM" id="SSF53335">
    <property type="entry name" value="S-adenosyl-L-methionine-dependent methyltransferases"/>
    <property type="match status" value="1"/>
</dbReference>
<dbReference type="InterPro" id="IPR036291">
    <property type="entry name" value="NAD(P)-bd_dom_sf"/>
</dbReference>
<dbReference type="EMBL" id="JBHLWI010000040">
    <property type="protein sequence ID" value="MFC0263927.1"/>
    <property type="molecule type" value="Genomic_DNA"/>
</dbReference>
<feature type="transmembrane region" description="Helical" evidence="2">
    <location>
        <begin position="45"/>
        <end position="65"/>
    </location>
</feature>
<keyword evidence="2" id="KW-0472">Membrane</keyword>
<dbReference type="Pfam" id="PF02719">
    <property type="entry name" value="Polysacc_synt_2"/>
    <property type="match status" value="1"/>
</dbReference>
<organism evidence="4 5">
    <name type="scientific">Fontibacter flavus</name>
    <dbReference type="NCBI Taxonomy" id="654838"/>
    <lineage>
        <taxon>Bacteria</taxon>
        <taxon>Pseudomonadati</taxon>
        <taxon>Bacteroidota</taxon>
        <taxon>Cytophagia</taxon>
        <taxon>Cytophagales</taxon>
        <taxon>Cyclobacteriaceae</taxon>
        <taxon>Fontibacter</taxon>
    </lineage>
</organism>
<dbReference type="InterPro" id="IPR051203">
    <property type="entry name" value="Polysaccharide_Synthase-Rel"/>
</dbReference>
<dbReference type="Gene3D" id="3.40.50.720">
    <property type="entry name" value="NAD(P)-binding Rossmann-like Domain"/>
    <property type="match status" value="2"/>
</dbReference>
<evidence type="ECO:0000259" key="3">
    <source>
        <dbReference type="Pfam" id="PF02719"/>
    </source>
</evidence>
<dbReference type="RefSeq" id="WP_382388434.1">
    <property type="nucleotide sequence ID" value="NZ_JBHLWI010000040.1"/>
</dbReference>
<keyword evidence="5" id="KW-1185">Reference proteome</keyword>
<comment type="caution">
    <text evidence="4">The sequence shown here is derived from an EMBL/GenBank/DDBJ whole genome shotgun (WGS) entry which is preliminary data.</text>
</comment>
<dbReference type="CDD" id="cd05237">
    <property type="entry name" value="UDP_invert_4-6DH_SDR_e"/>
    <property type="match status" value="1"/>
</dbReference>
<keyword evidence="2" id="KW-0812">Transmembrane</keyword>
<reference evidence="4 5" key="1">
    <citation type="submission" date="2024-09" db="EMBL/GenBank/DDBJ databases">
        <authorList>
            <person name="Sun Q."/>
            <person name="Mori K."/>
        </authorList>
    </citation>
    <scope>NUCLEOTIDE SEQUENCE [LARGE SCALE GENOMIC DNA]</scope>
    <source>
        <strain evidence="4 5">CCM 7650</strain>
    </source>
</reference>
<feature type="domain" description="Polysaccharide biosynthesis protein CapD-like" evidence="3">
    <location>
        <begin position="294"/>
        <end position="583"/>
    </location>
</feature>
<evidence type="ECO:0000256" key="2">
    <source>
        <dbReference type="SAM" id="Phobius"/>
    </source>
</evidence>